<dbReference type="SUPFAM" id="SSF89447">
    <property type="entry name" value="AbrB/MazE/MraZ-like"/>
    <property type="match status" value="1"/>
</dbReference>
<evidence type="ECO:0000313" key="2">
    <source>
        <dbReference type="EMBL" id="HIZ47065.1"/>
    </source>
</evidence>
<proteinExistence type="predicted"/>
<gene>
    <name evidence="2" type="ORF">IAA19_08635</name>
</gene>
<dbReference type="EMBL" id="DXBM01000072">
    <property type="protein sequence ID" value="HIZ47065.1"/>
    <property type="molecule type" value="Genomic_DNA"/>
</dbReference>
<organism evidence="2 3">
    <name type="scientific">Candidatus Olsenella pullistercoris</name>
    <dbReference type="NCBI Taxonomy" id="2838712"/>
    <lineage>
        <taxon>Bacteria</taxon>
        <taxon>Bacillati</taxon>
        <taxon>Actinomycetota</taxon>
        <taxon>Coriobacteriia</taxon>
        <taxon>Coriobacteriales</taxon>
        <taxon>Atopobiaceae</taxon>
        <taxon>Olsenella</taxon>
    </lineage>
</organism>
<reference evidence="2" key="1">
    <citation type="journal article" date="2021" name="PeerJ">
        <title>Extensive microbial diversity within the chicken gut microbiome revealed by metagenomics and culture.</title>
        <authorList>
            <person name="Gilroy R."/>
            <person name="Ravi A."/>
            <person name="Getino M."/>
            <person name="Pursley I."/>
            <person name="Horton D.L."/>
            <person name="Alikhan N.F."/>
            <person name="Baker D."/>
            <person name="Gharbi K."/>
            <person name="Hall N."/>
            <person name="Watson M."/>
            <person name="Adriaenssens E.M."/>
            <person name="Foster-Nyarko E."/>
            <person name="Jarju S."/>
            <person name="Secka A."/>
            <person name="Antonio M."/>
            <person name="Oren A."/>
            <person name="Chaudhuri R.R."/>
            <person name="La Ragione R."/>
            <person name="Hildebrand F."/>
            <person name="Pallen M.J."/>
        </authorList>
    </citation>
    <scope>NUCLEOTIDE SEQUENCE</scope>
    <source>
        <strain evidence="2">ChiHjej12B11-14209</strain>
    </source>
</reference>
<evidence type="ECO:0008006" key="4">
    <source>
        <dbReference type="Google" id="ProtNLM"/>
    </source>
</evidence>
<sequence length="90" mass="9922">MPSATISKVGNSRAIFIPVSICDEAFLVGNKVSIEYVGEGTLVIRAERSGKESRRQAFEQLMTLVADQPEMPWEDDSRAADRALVGTRHD</sequence>
<dbReference type="InterPro" id="IPR037914">
    <property type="entry name" value="SpoVT-AbrB_sf"/>
</dbReference>
<feature type="compositionally biased region" description="Basic and acidic residues" evidence="1">
    <location>
        <begin position="75"/>
        <end position="90"/>
    </location>
</feature>
<accession>A0A9D2F186</accession>
<evidence type="ECO:0000256" key="1">
    <source>
        <dbReference type="SAM" id="MobiDB-lite"/>
    </source>
</evidence>
<evidence type="ECO:0000313" key="3">
    <source>
        <dbReference type="Proteomes" id="UP000824062"/>
    </source>
</evidence>
<name>A0A9D2F186_9ACTN</name>
<dbReference type="Gene3D" id="2.10.260.10">
    <property type="match status" value="1"/>
</dbReference>
<reference evidence="2" key="2">
    <citation type="submission" date="2021-04" db="EMBL/GenBank/DDBJ databases">
        <authorList>
            <person name="Gilroy R."/>
        </authorList>
    </citation>
    <scope>NUCLEOTIDE SEQUENCE</scope>
    <source>
        <strain evidence="2">ChiHjej12B11-14209</strain>
    </source>
</reference>
<protein>
    <recommendedName>
        <fullName evidence="4">SpoVT-AbrB domain-containing protein</fullName>
    </recommendedName>
</protein>
<dbReference type="AlphaFoldDB" id="A0A9D2F186"/>
<comment type="caution">
    <text evidence="2">The sequence shown here is derived from an EMBL/GenBank/DDBJ whole genome shotgun (WGS) entry which is preliminary data.</text>
</comment>
<feature type="region of interest" description="Disordered" evidence="1">
    <location>
        <begin position="69"/>
        <end position="90"/>
    </location>
</feature>
<dbReference type="Proteomes" id="UP000824062">
    <property type="component" value="Unassembled WGS sequence"/>
</dbReference>